<sequence>TQLKVQALIDSGTSSCFMDINLALEYKLPILKKQTPLPVEVIDRHKLSSGAALLPRTYSIPDEQIFMIQNFNTLSGSSVLTPPALTIPVKYHEFKEIFSKKKASKLPENCQYNCAIELLSNKQLLWGPIYKLLLQELAELKTYIEENLEKGFIRHSSSLVGVSILFVKKKNRTLRVVLIIKI</sequence>
<feature type="non-terminal residue" evidence="1">
    <location>
        <position position="1"/>
    </location>
</feature>
<gene>
    <name evidence="1" type="ORF">GMARGA_LOCUS12250</name>
</gene>
<dbReference type="SUPFAM" id="SSF56672">
    <property type="entry name" value="DNA/RNA polymerases"/>
    <property type="match status" value="1"/>
</dbReference>
<dbReference type="PANTHER" id="PTHR15503">
    <property type="entry name" value="LDOC1 RELATED"/>
    <property type="match status" value="1"/>
</dbReference>
<name>A0ABN7UZD9_GIGMA</name>
<dbReference type="Proteomes" id="UP000789901">
    <property type="component" value="Unassembled WGS sequence"/>
</dbReference>
<organism evidence="1 2">
    <name type="scientific">Gigaspora margarita</name>
    <dbReference type="NCBI Taxonomy" id="4874"/>
    <lineage>
        <taxon>Eukaryota</taxon>
        <taxon>Fungi</taxon>
        <taxon>Fungi incertae sedis</taxon>
        <taxon>Mucoromycota</taxon>
        <taxon>Glomeromycotina</taxon>
        <taxon>Glomeromycetes</taxon>
        <taxon>Diversisporales</taxon>
        <taxon>Gigasporaceae</taxon>
        <taxon>Gigaspora</taxon>
    </lineage>
</organism>
<reference evidence="1 2" key="1">
    <citation type="submission" date="2021-06" db="EMBL/GenBank/DDBJ databases">
        <authorList>
            <person name="Kallberg Y."/>
            <person name="Tangrot J."/>
            <person name="Rosling A."/>
        </authorList>
    </citation>
    <scope>NUCLEOTIDE SEQUENCE [LARGE SCALE GENOMIC DNA]</scope>
    <source>
        <strain evidence="1 2">120-4 pot B 10/14</strain>
    </source>
</reference>
<protein>
    <submittedName>
        <fullName evidence="1">28581_t:CDS:1</fullName>
    </submittedName>
</protein>
<proteinExistence type="predicted"/>
<evidence type="ECO:0000313" key="2">
    <source>
        <dbReference type="Proteomes" id="UP000789901"/>
    </source>
</evidence>
<dbReference type="Gene3D" id="3.10.10.10">
    <property type="entry name" value="HIV Type 1 Reverse Transcriptase, subunit A, domain 1"/>
    <property type="match status" value="1"/>
</dbReference>
<dbReference type="EMBL" id="CAJVQB010007420">
    <property type="protein sequence ID" value="CAG8703039.1"/>
    <property type="molecule type" value="Genomic_DNA"/>
</dbReference>
<evidence type="ECO:0000313" key="1">
    <source>
        <dbReference type="EMBL" id="CAG8703039.1"/>
    </source>
</evidence>
<accession>A0ABN7UZD9</accession>
<dbReference type="InterPro" id="IPR032567">
    <property type="entry name" value="RTL1-rel"/>
</dbReference>
<comment type="caution">
    <text evidence="1">The sequence shown here is derived from an EMBL/GenBank/DDBJ whole genome shotgun (WGS) entry which is preliminary data.</text>
</comment>
<dbReference type="PANTHER" id="PTHR15503:SF22">
    <property type="entry name" value="TRANSPOSON TY3-I GAG POLYPROTEIN"/>
    <property type="match status" value="1"/>
</dbReference>
<dbReference type="InterPro" id="IPR043502">
    <property type="entry name" value="DNA/RNA_pol_sf"/>
</dbReference>
<keyword evidence="2" id="KW-1185">Reference proteome</keyword>